<organism evidence="3">
    <name type="scientific">hydrothermal vent metagenome</name>
    <dbReference type="NCBI Taxonomy" id="652676"/>
    <lineage>
        <taxon>unclassified sequences</taxon>
        <taxon>metagenomes</taxon>
        <taxon>ecological metagenomes</taxon>
    </lineage>
</organism>
<reference evidence="3" key="1">
    <citation type="submission" date="2018-06" db="EMBL/GenBank/DDBJ databases">
        <authorList>
            <person name="Zhirakovskaya E."/>
        </authorList>
    </citation>
    <scope>NUCLEOTIDE SEQUENCE</scope>
</reference>
<dbReference type="InterPro" id="IPR050498">
    <property type="entry name" value="Ycf3"/>
</dbReference>
<gene>
    <name evidence="3" type="ORF">MNBD_PLANCTO02-2737</name>
</gene>
<dbReference type="PROSITE" id="PS50293">
    <property type="entry name" value="TPR_REGION"/>
    <property type="match status" value="1"/>
</dbReference>
<proteinExistence type="predicted"/>
<dbReference type="InterPro" id="IPR011990">
    <property type="entry name" value="TPR-like_helical_dom_sf"/>
</dbReference>
<dbReference type="GO" id="GO:0009279">
    <property type="term" value="C:cell outer membrane"/>
    <property type="evidence" value="ECO:0007669"/>
    <property type="project" value="TreeGrafter"/>
</dbReference>
<evidence type="ECO:0000256" key="1">
    <source>
        <dbReference type="ARBA" id="ARBA00022737"/>
    </source>
</evidence>
<sequence length="372" mass="42600">MNRKIKQTIQTRNVIFFAFLFCFMGLPIALAAEIKAESQVMVVVGNAKIMQGTKQISKATRGDVLQVTQIKGDWLGIAARKGWVLKKQVVPISLATGYFTKKIKEKPSADNYFFRGIAYLNSKQNKEAINDFNKANQQNPQKSEYLTRRGLAYLGLKQKEQAMKDFSAAIKLNPKDADAYYNRSILFFDSHFFQKAMADLDASIKINNQYAPAYNYRGVLWKDQKKYAQAIADYSQAIKLNPEFAPPFANRGFVKKKLGTYDEAIKDYLIAIQLDPQVADPRNDLAWLLATCQDKKYRNGKEALKHAKKACDLWRYKNFEGLDTLAAAYAETGEFKQAIQWIEKAIVVAPQNEKTKLKKRKQLYKNERPFHE</sequence>
<evidence type="ECO:0000313" key="3">
    <source>
        <dbReference type="EMBL" id="VAX38537.1"/>
    </source>
</evidence>
<dbReference type="Pfam" id="PF00515">
    <property type="entry name" value="TPR_1"/>
    <property type="match status" value="2"/>
</dbReference>
<accession>A0A3B1E672</accession>
<dbReference type="AlphaFoldDB" id="A0A3B1E672"/>
<dbReference type="PANTHER" id="PTHR44858">
    <property type="entry name" value="TETRATRICOPEPTIDE REPEAT PROTEIN 6"/>
    <property type="match status" value="1"/>
</dbReference>
<dbReference type="Gene3D" id="1.25.40.10">
    <property type="entry name" value="Tetratricopeptide repeat domain"/>
    <property type="match status" value="3"/>
</dbReference>
<dbReference type="GO" id="GO:0046813">
    <property type="term" value="P:receptor-mediated virion attachment to host cell"/>
    <property type="evidence" value="ECO:0007669"/>
    <property type="project" value="TreeGrafter"/>
</dbReference>
<evidence type="ECO:0000256" key="2">
    <source>
        <dbReference type="ARBA" id="ARBA00022803"/>
    </source>
</evidence>
<dbReference type="SMART" id="SM00028">
    <property type="entry name" value="TPR"/>
    <property type="match status" value="6"/>
</dbReference>
<keyword evidence="2" id="KW-0802">TPR repeat</keyword>
<dbReference type="Pfam" id="PF13181">
    <property type="entry name" value="TPR_8"/>
    <property type="match status" value="3"/>
</dbReference>
<dbReference type="PANTHER" id="PTHR44858:SF1">
    <property type="entry name" value="UDP-N-ACETYLGLUCOSAMINE--PEPTIDE N-ACETYLGLUCOSAMINYLTRANSFERASE SPINDLY-RELATED"/>
    <property type="match status" value="1"/>
</dbReference>
<dbReference type="PROSITE" id="PS50005">
    <property type="entry name" value="TPR"/>
    <property type="match status" value="5"/>
</dbReference>
<keyword evidence="1" id="KW-0677">Repeat</keyword>
<protein>
    <submittedName>
        <fullName evidence="3">TPR domain protein, putative component of TonB system</fullName>
    </submittedName>
</protein>
<dbReference type="SUPFAM" id="SSF48439">
    <property type="entry name" value="Protein prenylyltransferase"/>
    <property type="match status" value="1"/>
</dbReference>
<dbReference type="InterPro" id="IPR019734">
    <property type="entry name" value="TPR_rpt"/>
</dbReference>
<name>A0A3B1E672_9ZZZZ</name>
<dbReference type="EMBL" id="UOGL01000217">
    <property type="protein sequence ID" value="VAX38537.1"/>
    <property type="molecule type" value="Genomic_DNA"/>
</dbReference>